<feature type="short sequence motif" description="GXSXG" evidence="4">
    <location>
        <begin position="121"/>
        <end position="125"/>
    </location>
</feature>
<proteinExistence type="predicted"/>
<organism evidence="6 7">
    <name type="scientific">Flavobacterium branchiarum</name>
    <dbReference type="NCBI Taxonomy" id="1114870"/>
    <lineage>
        <taxon>Bacteria</taxon>
        <taxon>Pseudomonadati</taxon>
        <taxon>Bacteroidota</taxon>
        <taxon>Flavobacteriia</taxon>
        <taxon>Flavobacteriales</taxon>
        <taxon>Flavobacteriaceae</taxon>
        <taxon>Flavobacterium</taxon>
    </lineage>
</organism>
<evidence type="ECO:0000256" key="3">
    <source>
        <dbReference type="ARBA" id="ARBA00023098"/>
    </source>
</evidence>
<evidence type="ECO:0000313" key="6">
    <source>
        <dbReference type="EMBL" id="MFB9064095.1"/>
    </source>
</evidence>
<dbReference type="InterPro" id="IPR050301">
    <property type="entry name" value="NTE"/>
</dbReference>
<dbReference type="EMBL" id="JBHMEX010000028">
    <property type="protein sequence ID" value="MFB9064095.1"/>
    <property type="molecule type" value="Genomic_DNA"/>
</dbReference>
<dbReference type="CDD" id="cd07205">
    <property type="entry name" value="Pat_PNPLA6_PNPLA7_NTE1_like"/>
    <property type="match status" value="1"/>
</dbReference>
<dbReference type="InterPro" id="IPR043864">
    <property type="entry name" value="Omp85-like_dom"/>
</dbReference>
<name>A0ABV5FKM5_9FLAO</name>
<keyword evidence="7" id="KW-1185">Reference proteome</keyword>
<dbReference type="Gene3D" id="3.40.1090.10">
    <property type="entry name" value="Cytosolic phospholipase A2 catalytic domain"/>
    <property type="match status" value="2"/>
</dbReference>
<feature type="active site" description="Nucleophile" evidence="4">
    <location>
        <position position="123"/>
    </location>
</feature>
<feature type="active site" description="Proton acceptor" evidence="4">
    <location>
        <position position="267"/>
    </location>
</feature>
<dbReference type="PANTHER" id="PTHR14226:SF29">
    <property type="entry name" value="NEUROPATHY TARGET ESTERASE SWS"/>
    <property type="match status" value="1"/>
</dbReference>
<feature type="short sequence motif" description="DGA/G" evidence="4">
    <location>
        <begin position="267"/>
        <end position="269"/>
    </location>
</feature>
<dbReference type="SUPFAM" id="SSF52151">
    <property type="entry name" value="FabD/lysophospholipase-like"/>
    <property type="match status" value="1"/>
</dbReference>
<protein>
    <submittedName>
        <fullName evidence="6">Patatin-like phospholipase family protein</fullName>
    </submittedName>
</protein>
<dbReference type="Pfam" id="PF19143">
    <property type="entry name" value="Omp85_2"/>
    <property type="match status" value="1"/>
</dbReference>
<feature type="domain" description="PNPLA" evidence="5">
    <location>
        <begin position="90"/>
        <end position="280"/>
    </location>
</feature>
<gene>
    <name evidence="6" type="ORF">ACFFUQ_08680</name>
</gene>
<dbReference type="InterPro" id="IPR016035">
    <property type="entry name" value="Acyl_Trfase/lysoPLipase"/>
</dbReference>
<evidence type="ECO:0000256" key="4">
    <source>
        <dbReference type="PROSITE-ProRule" id="PRU01161"/>
    </source>
</evidence>
<evidence type="ECO:0000256" key="1">
    <source>
        <dbReference type="ARBA" id="ARBA00022801"/>
    </source>
</evidence>
<evidence type="ECO:0000256" key="2">
    <source>
        <dbReference type="ARBA" id="ARBA00022963"/>
    </source>
</evidence>
<dbReference type="InterPro" id="IPR002641">
    <property type="entry name" value="PNPLA_dom"/>
</dbReference>
<evidence type="ECO:0000259" key="5">
    <source>
        <dbReference type="PROSITE" id="PS51635"/>
    </source>
</evidence>
<evidence type="ECO:0000313" key="7">
    <source>
        <dbReference type="Proteomes" id="UP001589589"/>
    </source>
</evidence>
<dbReference type="PROSITE" id="PS51635">
    <property type="entry name" value="PNPLA"/>
    <property type="match status" value="1"/>
</dbReference>
<comment type="caution">
    <text evidence="6">The sequence shown here is derived from an EMBL/GenBank/DDBJ whole genome shotgun (WGS) entry which is preliminary data.</text>
</comment>
<accession>A0ABV5FKM5</accession>
<feature type="short sequence motif" description="GXGXXG" evidence="4">
    <location>
        <begin position="94"/>
        <end position="99"/>
    </location>
</feature>
<reference evidence="6 7" key="1">
    <citation type="submission" date="2024-09" db="EMBL/GenBank/DDBJ databases">
        <authorList>
            <person name="Sun Q."/>
            <person name="Mori K."/>
        </authorList>
    </citation>
    <scope>NUCLEOTIDE SEQUENCE [LARGE SCALE GENOMIC DNA]</scope>
    <source>
        <strain evidence="6 7">CECT 7908</strain>
    </source>
</reference>
<dbReference type="PANTHER" id="PTHR14226">
    <property type="entry name" value="NEUROPATHY TARGET ESTERASE/SWISS CHEESE D.MELANOGASTER"/>
    <property type="match status" value="1"/>
</dbReference>
<dbReference type="Pfam" id="PF01734">
    <property type="entry name" value="Patatin"/>
    <property type="match status" value="1"/>
</dbReference>
<keyword evidence="1 4" id="KW-0378">Hydrolase</keyword>
<sequence length="794" mass="89557">MSLIQLSTTNTRLKNFFSIIKKGASRVSFILQEKTALTYSQFSIPIWGLKKLILLVFFGFTQHTFAQDKLAQDTLKNAKNDPSYRPKIGLVLSGGGAKGFAHIGVLKVLEEAGVKIDFIGGTSMGSIIGGLYASGYNAAQIDSIFKRTNFDDLINDNIPRSSKNFYEKRNDELYAVILPFSNFKIGIPEALSKGMYNYNLLSSLTRNVRHIRDFNKLPTPFLCIGTNIETGEEVLLNKGNLAQAMIASAAFPSLFSPVEIDGKLIVDGGVVNNYPIKEVRNLGADIIIGVDVQDDLLDRHRLKDATRILVQITNLQSIDKMKRKIKNTDIYIKPDIKEYGVISFDKGEQIIRRGEDATFSVYEKIKALVEKQGYYKKPALKVASDTLEIQKINSNHLENYTEEYITSKLRFKSGSKITYEDLIKGVNNINATQNFSAISYALDSNNSRDDLNLVLKENPTKTYLKFGLHYDGLYKSAILVNLTHKKTLFKNDITSLDIILGDNFRYNLDYYIENGFNISFGFKSRLTQFNRNISSALSDPLKKILDPNLVNVDFIDITNEAYFQSIFVQKFLIGGGVEHKYLKINSNTSVNTDPNIDKSSYLSLFGYLNYDNYDNKDFPKRGWGFSGNVQTYLFSSNYTKAFEPFSTAKAEIGIAKTIFNKATIVLKANAGLTFGQTSVPFFNYLLGGYGYQKLDNFNYFYGYDFLSVSGNSLIKTDITFDYEIFKKNHINFSANFANLGNNIFEGVEWISVPKYTGYAVGYGLETILGPIEVKYSWSPENTKGYTWFKIGFVF</sequence>
<keyword evidence="2 4" id="KW-0442">Lipid degradation</keyword>
<keyword evidence="3 4" id="KW-0443">Lipid metabolism</keyword>
<dbReference type="RefSeq" id="WP_290267348.1">
    <property type="nucleotide sequence ID" value="NZ_JAUFQQ010000005.1"/>
</dbReference>
<dbReference type="Proteomes" id="UP001589589">
    <property type="component" value="Unassembled WGS sequence"/>
</dbReference>